<keyword evidence="2" id="KW-1185">Reference proteome</keyword>
<name>A0ACC3D939_9PEZI</name>
<evidence type="ECO:0000313" key="2">
    <source>
        <dbReference type="Proteomes" id="UP001186974"/>
    </source>
</evidence>
<protein>
    <submittedName>
        <fullName evidence="1">Uncharacterized protein</fullName>
    </submittedName>
</protein>
<reference evidence="1" key="1">
    <citation type="submission" date="2024-09" db="EMBL/GenBank/DDBJ databases">
        <title>Black Yeasts Isolated from many extreme environments.</title>
        <authorList>
            <person name="Coleine C."/>
            <person name="Stajich J.E."/>
            <person name="Selbmann L."/>
        </authorList>
    </citation>
    <scope>NUCLEOTIDE SEQUENCE</scope>
    <source>
        <strain evidence="1">CCFEE 5737</strain>
    </source>
</reference>
<dbReference type="EMBL" id="JAWDJW010006738">
    <property type="protein sequence ID" value="KAK3063734.1"/>
    <property type="molecule type" value="Genomic_DNA"/>
</dbReference>
<sequence>MCVGALGSTLGGDDYTIQIIKLVTAAIYTNYRTNIVEAAGMGRADDVAGKPTNNKLVLQFYPWTRDDDCPPITPIIPMA</sequence>
<comment type="caution">
    <text evidence="1">The sequence shown here is derived from an EMBL/GenBank/DDBJ whole genome shotgun (WGS) entry which is preliminary data.</text>
</comment>
<evidence type="ECO:0000313" key="1">
    <source>
        <dbReference type="EMBL" id="KAK3063734.1"/>
    </source>
</evidence>
<gene>
    <name evidence="1" type="ORF">LTS18_013199</name>
</gene>
<proteinExistence type="predicted"/>
<accession>A0ACC3D939</accession>
<dbReference type="Proteomes" id="UP001186974">
    <property type="component" value="Unassembled WGS sequence"/>
</dbReference>
<organism evidence="1 2">
    <name type="scientific">Coniosporium uncinatum</name>
    <dbReference type="NCBI Taxonomy" id="93489"/>
    <lineage>
        <taxon>Eukaryota</taxon>
        <taxon>Fungi</taxon>
        <taxon>Dikarya</taxon>
        <taxon>Ascomycota</taxon>
        <taxon>Pezizomycotina</taxon>
        <taxon>Dothideomycetes</taxon>
        <taxon>Dothideomycetes incertae sedis</taxon>
        <taxon>Coniosporium</taxon>
    </lineage>
</organism>